<evidence type="ECO:0000256" key="6">
    <source>
        <dbReference type="ARBA" id="ARBA00047561"/>
    </source>
</evidence>
<keyword evidence="8" id="KW-1185">Reference proteome</keyword>
<dbReference type="UniPathway" id="UPA00262">
    <property type="reaction ID" value="UER00222"/>
</dbReference>
<dbReference type="InterPro" id="IPR006367">
    <property type="entry name" value="Sirohaem_synthase_N"/>
</dbReference>
<dbReference type="Pfam" id="PF13241">
    <property type="entry name" value="NAD_binding_7"/>
    <property type="match status" value="1"/>
</dbReference>
<proteinExistence type="predicted"/>
<comment type="caution">
    <text evidence="7">The sequence shown here is derived from an EMBL/GenBank/DDBJ whole genome shotgun (WGS) entry which is preliminary data.</text>
</comment>
<dbReference type="Gene3D" id="3.40.50.720">
    <property type="entry name" value="NAD(P)-binding Rossmann-like Domain"/>
    <property type="match status" value="1"/>
</dbReference>
<dbReference type="PANTHER" id="PTHR35330">
    <property type="entry name" value="SIROHEME BIOSYNTHESIS PROTEIN MET8"/>
    <property type="match status" value="1"/>
</dbReference>
<evidence type="ECO:0000313" key="8">
    <source>
        <dbReference type="Proteomes" id="UP000018896"/>
    </source>
</evidence>
<evidence type="ECO:0000313" key="7">
    <source>
        <dbReference type="EMBL" id="GAE33519.1"/>
    </source>
</evidence>
<organism evidence="7 8">
    <name type="scientific">Halalkalibacter akibai (strain ATCC 43226 / DSM 21942 / CIP 109018 / JCM 9157 / 1139)</name>
    <name type="common">Bacillus akibai</name>
    <dbReference type="NCBI Taxonomy" id="1236973"/>
    <lineage>
        <taxon>Bacteria</taxon>
        <taxon>Bacillati</taxon>
        <taxon>Bacillota</taxon>
        <taxon>Bacilli</taxon>
        <taxon>Bacillales</taxon>
        <taxon>Bacillaceae</taxon>
        <taxon>Halalkalibacter</taxon>
    </lineage>
</organism>
<dbReference type="PANTHER" id="PTHR35330:SF1">
    <property type="entry name" value="SIROHEME BIOSYNTHESIS PROTEIN MET8"/>
    <property type="match status" value="1"/>
</dbReference>
<reference evidence="7 8" key="1">
    <citation type="journal article" date="2014" name="Genome Announc.">
        <title>Draft Genome Sequences of Three Alkaliphilic Bacillus Strains, Bacillus wakoensis JCM 9140T, Bacillus akibai JCM 9157T, and Bacillus hemicellulosilyticus JCM 9152T.</title>
        <authorList>
            <person name="Yuki M."/>
            <person name="Oshima K."/>
            <person name="Suda W."/>
            <person name="Oshida Y."/>
            <person name="Kitamura K."/>
            <person name="Iida T."/>
            <person name="Hattori M."/>
            <person name="Ohkuma M."/>
        </authorList>
    </citation>
    <scope>NUCLEOTIDE SEQUENCE [LARGE SCALE GENOMIC DNA]</scope>
    <source>
        <strain evidence="7 8">JCM 9157</strain>
    </source>
</reference>
<evidence type="ECO:0000256" key="3">
    <source>
        <dbReference type="ARBA" id="ARBA00023002"/>
    </source>
</evidence>
<dbReference type="GO" id="GO:0043115">
    <property type="term" value="F:precorrin-2 dehydrogenase activity"/>
    <property type="evidence" value="ECO:0007669"/>
    <property type="project" value="UniProtKB-EC"/>
</dbReference>
<evidence type="ECO:0000256" key="5">
    <source>
        <dbReference type="ARBA" id="ARBA00023244"/>
    </source>
</evidence>
<gene>
    <name evidence="7" type="ORF">JCM9157_523</name>
</gene>
<dbReference type="Proteomes" id="UP000018896">
    <property type="component" value="Unassembled WGS sequence"/>
</dbReference>
<protein>
    <recommendedName>
        <fullName evidence="2">precorrin-2 dehydrogenase</fullName>
        <ecNumber evidence="2">1.3.1.76</ecNumber>
    </recommendedName>
</protein>
<keyword evidence="5" id="KW-0627">Porphyrin biosynthesis</keyword>
<dbReference type="GO" id="GO:0019354">
    <property type="term" value="P:siroheme biosynthetic process"/>
    <property type="evidence" value="ECO:0007669"/>
    <property type="project" value="UniProtKB-UniPathway"/>
</dbReference>
<dbReference type="EMBL" id="BAUV01000002">
    <property type="protein sequence ID" value="GAE33519.1"/>
    <property type="molecule type" value="Genomic_DNA"/>
</dbReference>
<accession>W4QQB6</accession>
<sequence length="209" mass="23590">MTSLPIMLNVKDKTVAVIGAGSVAIRHIPKLIHAGMKEINVYAPYLQEDLIKHIENGSISWINKTVTEEDQFTEDLILLATNNSSLHLAILKNKLSRQLIYMADSVEKSDIHFPMTVEKGLMVLALSTSGASPTYSKRLMKELDQFLGDSIEDDLDFLEKARKQIKTSGINQSSRRQILVQIASREFLDLPDREKQVQQLITMHQEKST</sequence>
<evidence type="ECO:0000256" key="1">
    <source>
        <dbReference type="ARBA" id="ARBA00005010"/>
    </source>
</evidence>
<comment type="catalytic activity">
    <reaction evidence="6">
        <text>precorrin-2 + NAD(+) = sirohydrochlorin + NADH + 2 H(+)</text>
        <dbReference type="Rhea" id="RHEA:15613"/>
        <dbReference type="ChEBI" id="CHEBI:15378"/>
        <dbReference type="ChEBI" id="CHEBI:57540"/>
        <dbReference type="ChEBI" id="CHEBI:57945"/>
        <dbReference type="ChEBI" id="CHEBI:58351"/>
        <dbReference type="ChEBI" id="CHEBI:58827"/>
        <dbReference type="EC" id="1.3.1.76"/>
    </reaction>
</comment>
<dbReference type="RefSeq" id="WP_035661691.1">
    <property type="nucleotide sequence ID" value="NZ_BAUV01000002.1"/>
</dbReference>
<dbReference type="InterPro" id="IPR028161">
    <property type="entry name" value="Met8-like"/>
</dbReference>
<dbReference type="SUPFAM" id="SSF75615">
    <property type="entry name" value="Siroheme synthase middle domains-like"/>
    <property type="match status" value="1"/>
</dbReference>
<dbReference type="GO" id="GO:0004325">
    <property type="term" value="F:ferrochelatase activity"/>
    <property type="evidence" value="ECO:0007669"/>
    <property type="project" value="InterPro"/>
</dbReference>
<dbReference type="AlphaFoldDB" id="W4QQB6"/>
<comment type="pathway">
    <text evidence="1">Porphyrin-containing compound metabolism; siroheme biosynthesis; sirohydrochlorin from precorrin-2: step 1/1.</text>
</comment>
<dbReference type="InterPro" id="IPR042518">
    <property type="entry name" value="SirC_C"/>
</dbReference>
<name>W4QQB6_HALA3</name>
<keyword evidence="4" id="KW-0520">NAD</keyword>
<dbReference type="EC" id="1.3.1.76" evidence="2"/>
<dbReference type="OrthoDB" id="9773765at2"/>
<dbReference type="SUPFAM" id="SSF51735">
    <property type="entry name" value="NAD(P)-binding Rossmann-fold domains"/>
    <property type="match status" value="1"/>
</dbReference>
<evidence type="ECO:0000256" key="2">
    <source>
        <dbReference type="ARBA" id="ARBA00012400"/>
    </source>
</evidence>
<evidence type="ECO:0000256" key="4">
    <source>
        <dbReference type="ARBA" id="ARBA00023027"/>
    </source>
</evidence>
<dbReference type="eggNOG" id="COG1648">
    <property type="taxonomic scope" value="Bacteria"/>
</dbReference>
<dbReference type="NCBIfam" id="TIGR01470">
    <property type="entry name" value="cysG_Nterm"/>
    <property type="match status" value="1"/>
</dbReference>
<dbReference type="InterPro" id="IPR036291">
    <property type="entry name" value="NAD(P)-bd_dom_sf"/>
</dbReference>
<dbReference type="Gene3D" id="1.10.8.610">
    <property type="entry name" value="SirC, precorrin-2 dehydrogenase, C-terminal helical domain-like"/>
    <property type="match status" value="1"/>
</dbReference>
<dbReference type="STRING" id="1236973.JCM9157_523"/>
<keyword evidence="3" id="KW-0560">Oxidoreductase</keyword>